<dbReference type="OrthoDB" id="6481042at2759"/>
<keyword evidence="4" id="KW-0479">Metal-binding</keyword>
<dbReference type="InterPro" id="IPR024079">
    <property type="entry name" value="MetalloPept_cat_dom_sf"/>
</dbReference>
<feature type="domain" description="Peptidase M13 C-terminal" evidence="9">
    <location>
        <begin position="577"/>
        <end position="747"/>
    </location>
</feature>
<dbReference type="Gene3D" id="3.40.390.10">
    <property type="entry name" value="Collagenase (Catalytic Domain)"/>
    <property type="match status" value="1"/>
</dbReference>
<feature type="domain" description="Peptidase M13 N-terminal" evidence="10">
    <location>
        <begin position="94"/>
        <end position="482"/>
    </location>
</feature>
<dbReference type="Pfam" id="PF05649">
    <property type="entry name" value="Peptidase_M13_N"/>
    <property type="match status" value="1"/>
</dbReference>
<dbReference type="Pfam" id="PF01431">
    <property type="entry name" value="Peptidase_M13"/>
    <property type="match status" value="1"/>
</dbReference>
<dbReference type="InterPro" id="IPR000718">
    <property type="entry name" value="Peptidase_M13"/>
</dbReference>
<evidence type="ECO:0000259" key="9">
    <source>
        <dbReference type="Pfam" id="PF01431"/>
    </source>
</evidence>
<accession>A0A9J6GF96</accession>
<evidence type="ECO:0000256" key="1">
    <source>
        <dbReference type="ARBA" id="ARBA00001947"/>
    </source>
</evidence>
<evidence type="ECO:0000256" key="3">
    <source>
        <dbReference type="ARBA" id="ARBA00022670"/>
    </source>
</evidence>
<reference evidence="11 12" key="1">
    <citation type="journal article" date="2020" name="Cell">
        <title>Large-Scale Comparative Analyses of Tick Genomes Elucidate Their Genetic Diversity and Vector Capacities.</title>
        <authorList>
            <consortium name="Tick Genome and Microbiome Consortium (TIGMIC)"/>
            <person name="Jia N."/>
            <person name="Wang J."/>
            <person name="Shi W."/>
            <person name="Du L."/>
            <person name="Sun Y."/>
            <person name="Zhan W."/>
            <person name="Jiang J.F."/>
            <person name="Wang Q."/>
            <person name="Zhang B."/>
            <person name="Ji P."/>
            <person name="Bell-Sakyi L."/>
            <person name="Cui X.M."/>
            <person name="Yuan T.T."/>
            <person name="Jiang B.G."/>
            <person name="Yang W.F."/>
            <person name="Lam T.T."/>
            <person name="Chang Q.C."/>
            <person name="Ding S.J."/>
            <person name="Wang X.J."/>
            <person name="Zhu J.G."/>
            <person name="Ruan X.D."/>
            <person name="Zhao L."/>
            <person name="Wei J.T."/>
            <person name="Ye R.Z."/>
            <person name="Que T.C."/>
            <person name="Du C.H."/>
            <person name="Zhou Y.H."/>
            <person name="Cheng J.X."/>
            <person name="Dai P.F."/>
            <person name="Guo W.B."/>
            <person name="Han X.H."/>
            <person name="Huang E.J."/>
            <person name="Li L.F."/>
            <person name="Wei W."/>
            <person name="Gao Y.C."/>
            <person name="Liu J.Z."/>
            <person name="Shao H.Z."/>
            <person name="Wang X."/>
            <person name="Wang C.C."/>
            <person name="Yang T.C."/>
            <person name="Huo Q.B."/>
            <person name="Li W."/>
            <person name="Chen H.Y."/>
            <person name="Chen S.E."/>
            <person name="Zhou L.G."/>
            <person name="Ni X.B."/>
            <person name="Tian J.H."/>
            <person name="Sheng Y."/>
            <person name="Liu T."/>
            <person name="Pan Y.S."/>
            <person name="Xia L.Y."/>
            <person name="Li J."/>
            <person name="Zhao F."/>
            <person name="Cao W.C."/>
        </authorList>
    </citation>
    <scope>NUCLEOTIDE SEQUENCE [LARGE SCALE GENOMIC DNA]</scope>
    <source>
        <strain evidence="11">HaeL-2018</strain>
    </source>
</reference>
<evidence type="ECO:0000313" key="12">
    <source>
        <dbReference type="Proteomes" id="UP000821853"/>
    </source>
</evidence>
<feature type="transmembrane region" description="Helical" evidence="8">
    <location>
        <begin position="24"/>
        <end position="45"/>
    </location>
</feature>
<dbReference type="PANTHER" id="PTHR11733">
    <property type="entry name" value="ZINC METALLOPROTEASE FAMILY M13 NEPRILYSIN-RELATED"/>
    <property type="match status" value="1"/>
</dbReference>
<evidence type="ECO:0000256" key="5">
    <source>
        <dbReference type="ARBA" id="ARBA00022801"/>
    </source>
</evidence>
<dbReference type="PANTHER" id="PTHR11733:SF241">
    <property type="entry name" value="GH26575P-RELATED"/>
    <property type="match status" value="1"/>
</dbReference>
<dbReference type="EMBL" id="JABSTR010000006">
    <property type="protein sequence ID" value="KAH9374101.1"/>
    <property type="molecule type" value="Genomic_DNA"/>
</dbReference>
<dbReference type="Gene3D" id="1.10.1380.10">
    <property type="entry name" value="Neutral endopeptidase , domain2"/>
    <property type="match status" value="1"/>
</dbReference>
<dbReference type="InterPro" id="IPR008753">
    <property type="entry name" value="Peptidase_M13_N"/>
</dbReference>
<keyword evidence="6" id="KW-0862">Zinc</keyword>
<keyword evidence="12" id="KW-1185">Reference proteome</keyword>
<dbReference type="InterPro" id="IPR018497">
    <property type="entry name" value="Peptidase_M13_C"/>
</dbReference>
<keyword evidence="7" id="KW-0482">Metalloprotease</keyword>
<keyword evidence="5" id="KW-0378">Hydrolase</keyword>
<protein>
    <submittedName>
        <fullName evidence="11">Uncharacterized protein</fullName>
    </submittedName>
</protein>
<dbReference type="GO" id="GO:0046872">
    <property type="term" value="F:metal ion binding"/>
    <property type="evidence" value="ECO:0007669"/>
    <property type="project" value="UniProtKB-KW"/>
</dbReference>
<comment type="caution">
    <text evidence="11">The sequence shown here is derived from an EMBL/GenBank/DDBJ whole genome shotgun (WGS) entry which is preliminary data.</text>
</comment>
<dbReference type="GO" id="GO:0005886">
    <property type="term" value="C:plasma membrane"/>
    <property type="evidence" value="ECO:0007669"/>
    <property type="project" value="TreeGrafter"/>
</dbReference>
<dbReference type="GO" id="GO:0004222">
    <property type="term" value="F:metalloendopeptidase activity"/>
    <property type="evidence" value="ECO:0007669"/>
    <property type="project" value="InterPro"/>
</dbReference>
<dbReference type="VEuPathDB" id="VectorBase:HLOH_052696"/>
<comment type="cofactor">
    <cofactor evidence="1">
        <name>Zn(2+)</name>
        <dbReference type="ChEBI" id="CHEBI:29105"/>
    </cofactor>
</comment>
<organism evidence="11 12">
    <name type="scientific">Haemaphysalis longicornis</name>
    <name type="common">Bush tick</name>
    <dbReference type="NCBI Taxonomy" id="44386"/>
    <lineage>
        <taxon>Eukaryota</taxon>
        <taxon>Metazoa</taxon>
        <taxon>Ecdysozoa</taxon>
        <taxon>Arthropoda</taxon>
        <taxon>Chelicerata</taxon>
        <taxon>Arachnida</taxon>
        <taxon>Acari</taxon>
        <taxon>Parasitiformes</taxon>
        <taxon>Ixodida</taxon>
        <taxon>Ixodoidea</taxon>
        <taxon>Ixodidae</taxon>
        <taxon>Haemaphysalinae</taxon>
        <taxon>Haemaphysalis</taxon>
    </lineage>
</organism>
<dbReference type="Proteomes" id="UP000821853">
    <property type="component" value="Chromosome 4"/>
</dbReference>
<evidence type="ECO:0000256" key="2">
    <source>
        <dbReference type="ARBA" id="ARBA00007357"/>
    </source>
</evidence>
<keyword evidence="3" id="KW-0645">Protease</keyword>
<dbReference type="PROSITE" id="PS51885">
    <property type="entry name" value="NEPRILYSIN"/>
    <property type="match status" value="1"/>
</dbReference>
<comment type="similarity">
    <text evidence="2">Belongs to the peptidase M13 family.</text>
</comment>
<keyword evidence="8" id="KW-0812">Transmembrane</keyword>
<evidence type="ECO:0000256" key="4">
    <source>
        <dbReference type="ARBA" id="ARBA00022723"/>
    </source>
</evidence>
<evidence type="ECO:0000256" key="6">
    <source>
        <dbReference type="ARBA" id="ARBA00022833"/>
    </source>
</evidence>
<keyword evidence="8" id="KW-1133">Transmembrane helix</keyword>
<sequence>MFDVADKCEAVGVRQSPKREESPLRCIVLIAACVMTLAGIAYLALRPRERGPNASQHTQPPMNWPRRRGNVCLSRICEWNKYYIFLKINDKVDPCEDFYGHVCGPKWYRSGDVYSRPFAQFSIAALMTDVTKVFKYFVTLKGHAGGYKDNFLSQMMWVYGACGKEPKAAGNVSSDFRDILSALNLSGWPFHEALGGDMVRTVATADRIMRLNVLFSVVLERRGLVGNSSLIFVLGPPKTFYKRFATNVLEATDSLYTDFVEKALNIFSSRKLLHSTAERIAALEKRLESITLVTEEEFARTRRYEVVPLRSLVVNNSWDWINYFQTLAQSDAIGSDTEVATTDPIFLKNLGFVTRSSWHSVIPNYVGFKVLMALSPFLGKEAEFLLEFTHDFDVPDLYERQVACMVLLEKLYKYGTSIVAKLTLGKEFATTPRSHLDLQLASLFDETKNILGHLVDTERSWIDASDRPTAMRKLQSMRLEFGAQSNPVDYELYRTTSTCGLRDSEAMLKSVFRIYSFSSAVYWRAWPHGARAFDSHFADSTFRVGHEYRAVSNSLFVPQASLAFMNAVSNRIYPILYAAVGLHLVRGTLEAIARTGSAIDAQLRPRDWWGVPTTAAYEQASACLAPQYLQQGAAESRLRSREEDFLDSAALEPLFQLYQGAIRDMNASDAHVVWDTTAVSMDQLFFYNHAVAFCDHRDEALWDQRRKFQLTPPRWRLNVALRNFEPFARAFHCKRGAYMNPKARCRIWKHR</sequence>
<keyword evidence="8" id="KW-0472">Membrane</keyword>
<dbReference type="InterPro" id="IPR042089">
    <property type="entry name" value="Peptidase_M13_dom_2"/>
</dbReference>
<dbReference type="AlphaFoldDB" id="A0A9J6GF96"/>
<evidence type="ECO:0000313" key="11">
    <source>
        <dbReference type="EMBL" id="KAH9374101.1"/>
    </source>
</evidence>
<evidence type="ECO:0000256" key="8">
    <source>
        <dbReference type="SAM" id="Phobius"/>
    </source>
</evidence>
<dbReference type="GO" id="GO:0016485">
    <property type="term" value="P:protein processing"/>
    <property type="evidence" value="ECO:0007669"/>
    <property type="project" value="TreeGrafter"/>
</dbReference>
<proteinExistence type="inferred from homology"/>
<name>A0A9J6GF96_HAELO</name>
<evidence type="ECO:0000259" key="10">
    <source>
        <dbReference type="Pfam" id="PF05649"/>
    </source>
</evidence>
<gene>
    <name evidence="11" type="ORF">HPB48_005370</name>
</gene>
<evidence type="ECO:0000256" key="7">
    <source>
        <dbReference type="ARBA" id="ARBA00023049"/>
    </source>
</evidence>
<dbReference type="SUPFAM" id="SSF55486">
    <property type="entry name" value="Metalloproteases ('zincins'), catalytic domain"/>
    <property type="match status" value="1"/>
</dbReference>